<gene>
    <name evidence="1" type="ORF">SLEP1_g3241</name>
</gene>
<name>A0AAV5HVK2_9ROSI</name>
<proteinExistence type="predicted"/>
<sequence length="45" mass="5149">MGGIPPHPLTHPVYTRTTHIHNLFHGKEIITRSFRLLATQVLAYL</sequence>
<comment type="caution">
    <text evidence="1">The sequence shown here is derived from an EMBL/GenBank/DDBJ whole genome shotgun (WGS) entry which is preliminary data.</text>
</comment>
<reference evidence="1 2" key="1">
    <citation type="journal article" date="2021" name="Commun. Biol.">
        <title>The genome of Shorea leprosula (Dipterocarpaceae) highlights the ecological relevance of drought in aseasonal tropical rainforests.</title>
        <authorList>
            <person name="Ng K.K.S."/>
            <person name="Kobayashi M.J."/>
            <person name="Fawcett J.A."/>
            <person name="Hatakeyama M."/>
            <person name="Paape T."/>
            <person name="Ng C.H."/>
            <person name="Ang C.C."/>
            <person name="Tnah L.H."/>
            <person name="Lee C.T."/>
            <person name="Nishiyama T."/>
            <person name="Sese J."/>
            <person name="O'Brien M.J."/>
            <person name="Copetti D."/>
            <person name="Mohd Noor M.I."/>
            <person name="Ong R.C."/>
            <person name="Putra M."/>
            <person name="Sireger I.Z."/>
            <person name="Indrioko S."/>
            <person name="Kosugi Y."/>
            <person name="Izuno A."/>
            <person name="Isagi Y."/>
            <person name="Lee S.L."/>
            <person name="Shimizu K.K."/>
        </authorList>
    </citation>
    <scope>NUCLEOTIDE SEQUENCE [LARGE SCALE GENOMIC DNA]</scope>
    <source>
        <strain evidence="1">214</strain>
    </source>
</reference>
<organism evidence="1 2">
    <name type="scientific">Rubroshorea leprosula</name>
    <dbReference type="NCBI Taxonomy" id="152421"/>
    <lineage>
        <taxon>Eukaryota</taxon>
        <taxon>Viridiplantae</taxon>
        <taxon>Streptophyta</taxon>
        <taxon>Embryophyta</taxon>
        <taxon>Tracheophyta</taxon>
        <taxon>Spermatophyta</taxon>
        <taxon>Magnoliopsida</taxon>
        <taxon>eudicotyledons</taxon>
        <taxon>Gunneridae</taxon>
        <taxon>Pentapetalae</taxon>
        <taxon>rosids</taxon>
        <taxon>malvids</taxon>
        <taxon>Malvales</taxon>
        <taxon>Dipterocarpaceae</taxon>
        <taxon>Rubroshorea</taxon>
    </lineage>
</organism>
<dbReference type="Proteomes" id="UP001054252">
    <property type="component" value="Unassembled WGS sequence"/>
</dbReference>
<evidence type="ECO:0000313" key="1">
    <source>
        <dbReference type="EMBL" id="GKU89050.1"/>
    </source>
</evidence>
<dbReference type="EMBL" id="BPVZ01000003">
    <property type="protein sequence ID" value="GKU89050.1"/>
    <property type="molecule type" value="Genomic_DNA"/>
</dbReference>
<dbReference type="AlphaFoldDB" id="A0AAV5HVK2"/>
<accession>A0AAV5HVK2</accession>
<protein>
    <submittedName>
        <fullName evidence="1">Uncharacterized protein</fullName>
    </submittedName>
</protein>
<evidence type="ECO:0000313" key="2">
    <source>
        <dbReference type="Proteomes" id="UP001054252"/>
    </source>
</evidence>
<keyword evidence="2" id="KW-1185">Reference proteome</keyword>